<organism evidence="1">
    <name type="scientific">marine sediment metagenome</name>
    <dbReference type="NCBI Taxonomy" id="412755"/>
    <lineage>
        <taxon>unclassified sequences</taxon>
        <taxon>metagenomes</taxon>
        <taxon>ecological metagenomes</taxon>
    </lineage>
</organism>
<dbReference type="AlphaFoldDB" id="X1JBR4"/>
<dbReference type="CDD" id="cd12952">
    <property type="entry name" value="MMP_ACEL2062"/>
    <property type="match status" value="1"/>
</dbReference>
<dbReference type="Gene3D" id="3.30.2010.20">
    <property type="match status" value="1"/>
</dbReference>
<feature type="non-terminal residue" evidence="1">
    <location>
        <position position="77"/>
    </location>
</feature>
<dbReference type="SUPFAM" id="SSF55486">
    <property type="entry name" value="Metalloproteases ('zincins'), catalytic domain"/>
    <property type="match status" value="1"/>
</dbReference>
<sequence>MNREKFETLVVRAIANLPPEFHSKLENVDVVVEDRPSPGQLKELKISYPGQLLGLYQGVPQIKRGRGYGMVVPDKIS</sequence>
<protein>
    <submittedName>
        <fullName evidence="1">Uncharacterized protein</fullName>
    </submittedName>
</protein>
<dbReference type="InterPro" id="IPR010428">
    <property type="entry name" value="Zincin_1"/>
</dbReference>
<dbReference type="InterPro" id="IPR038555">
    <property type="entry name" value="Zincin_1_sf"/>
</dbReference>
<reference evidence="1" key="1">
    <citation type="journal article" date="2014" name="Front. Microbiol.">
        <title>High frequency of phylogenetically diverse reductive dehalogenase-homologous genes in deep subseafloor sedimentary metagenomes.</title>
        <authorList>
            <person name="Kawai M."/>
            <person name="Futagami T."/>
            <person name="Toyoda A."/>
            <person name="Takaki Y."/>
            <person name="Nishi S."/>
            <person name="Hori S."/>
            <person name="Arai W."/>
            <person name="Tsubouchi T."/>
            <person name="Morono Y."/>
            <person name="Uchiyama I."/>
            <person name="Ito T."/>
            <person name="Fujiyama A."/>
            <person name="Inagaki F."/>
            <person name="Takami H."/>
        </authorList>
    </citation>
    <scope>NUCLEOTIDE SEQUENCE</scope>
    <source>
        <strain evidence="1">Expedition CK06-06</strain>
    </source>
</reference>
<gene>
    <name evidence="1" type="ORF">S03H2_66225</name>
</gene>
<dbReference type="Pfam" id="PF06262">
    <property type="entry name" value="Zincin_1"/>
    <property type="match status" value="1"/>
</dbReference>
<name>X1JBR4_9ZZZZ</name>
<evidence type="ECO:0000313" key="1">
    <source>
        <dbReference type="EMBL" id="GAH78945.1"/>
    </source>
</evidence>
<dbReference type="EMBL" id="BARU01043212">
    <property type="protein sequence ID" value="GAH78945.1"/>
    <property type="molecule type" value="Genomic_DNA"/>
</dbReference>
<proteinExistence type="predicted"/>
<comment type="caution">
    <text evidence="1">The sequence shown here is derived from an EMBL/GenBank/DDBJ whole genome shotgun (WGS) entry which is preliminary data.</text>
</comment>
<accession>X1JBR4</accession>